<keyword evidence="4" id="KW-0285">Flavoprotein</keyword>
<proteinExistence type="inferred from homology"/>
<organism evidence="10 11">
    <name type="scientific">Mycolicibacterium iranicum</name>
    <name type="common">Mycobacterium iranicum</name>
    <dbReference type="NCBI Taxonomy" id="912594"/>
    <lineage>
        <taxon>Bacteria</taxon>
        <taxon>Bacillati</taxon>
        <taxon>Actinomycetota</taxon>
        <taxon>Actinomycetes</taxon>
        <taxon>Mycobacteriales</taxon>
        <taxon>Mycobacteriaceae</taxon>
        <taxon>Mycolicibacterium</taxon>
    </lineage>
</organism>
<dbReference type="EC" id="1.18.1.2" evidence="3"/>
<evidence type="ECO:0000256" key="1">
    <source>
        <dbReference type="ARBA" id="ARBA00001974"/>
    </source>
</evidence>
<keyword evidence="6" id="KW-0521">NADP</keyword>
<dbReference type="Gene3D" id="3.50.50.60">
    <property type="entry name" value="FAD/NAD(P)-binding domain"/>
    <property type="match status" value="1"/>
</dbReference>
<dbReference type="InterPro" id="IPR023753">
    <property type="entry name" value="FAD/NAD-binding_dom"/>
</dbReference>
<feature type="domain" description="FAD/NAD(P)-binding" evidence="9">
    <location>
        <begin position="6"/>
        <end position="166"/>
    </location>
</feature>
<dbReference type="Gene3D" id="3.40.50.720">
    <property type="entry name" value="NAD(P)-binding Rossmann-like Domain"/>
    <property type="match status" value="1"/>
</dbReference>
<comment type="caution">
    <text evidence="10">The sequence shown here is derived from an EMBL/GenBank/DDBJ whole genome shotgun (WGS) entry which is preliminary data.</text>
</comment>
<dbReference type="InterPro" id="IPR055275">
    <property type="entry name" value="Ferredox_Rdtase"/>
</dbReference>
<reference evidence="10" key="1">
    <citation type="submission" date="2022-12" db="EMBL/GenBank/DDBJ databases">
        <title>Whole genome sequence of Mycolicibacterium iranicum strain SBH312.</title>
        <authorList>
            <person name="Jani J."/>
            <person name="Arifin Mustapha Z."/>
            <person name="Ahmed K."/>
            <person name="Kai Ling C."/>
        </authorList>
    </citation>
    <scope>NUCLEOTIDE SEQUENCE</scope>
    <source>
        <strain evidence="10">SBH312</strain>
    </source>
</reference>
<evidence type="ECO:0000256" key="7">
    <source>
        <dbReference type="ARBA" id="ARBA00023002"/>
    </source>
</evidence>
<accession>A0ABT4HMS4</accession>
<evidence type="ECO:0000259" key="9">
    <source>
        <dbReference type="Pfam" id="PF07992"/>
    </source>
</evidence>
<sequence>MRPYYVAIVGSGPSGYFAAASLLKAGGPDAERDVRIDMLEMLPTPWGLVRSGVAPDHPKIKSISAQFDKISGDPRFRFFGNLVVGDHVHPSELAERYDAVIYAIGAQSDRSLGIPGEDLPGSVAAVDFVGWYNAHPHFEEMAPDVSGGRAVVVGNGNVAIDVARILVSDPDILGETDIADHALQSLHARGVEEVLIIGRRGPLQAPFTTLELRELGDLEALGDVDVIVDPEDLADITEEDLETAGKTVRNNIKVLRGYADTAPKGAKRRIVFRFRTSPIEIKGDSRVESIVLGRNELISGPDGRVSAKDTGEREEVPAQLVVRAVGYRGLPTPGLPFDERAGTIPHVDGKIEGSRNEYVVGWIKRGPTGVIGSNKKDSADTVETLLADLATAELADLGSDQPDTVQGWLLERQPKLVTNDHWKLIDEHERTAGQGSGRPRVKLTSVAELLRIGHG</sequence>
<evidence type="ECO:0000256" key="5">
    <source>
        <dbReference type="ARBA" id="ARBA00022827"/>
    </source>
</evidence>
<dbReference type="PRINTS" id="PR00419">
    <property type="entry name" value="ADXRDTASE"/>
</dbReference>
<protein>
    <recommendedName>
        <fullName evidence="3">ferredoxin--NADP(+) reductase</fullName>
        <ecNumber evidence="3">1.18.1.2</ecNumber>
    </recommendedName>
</protein>
<keyword evidence="11" id="KW-1185">Reference proteome</keyword>
<keyword evidence="7" id="KW-0560">Oxidoreductase</keyword>
<keyword evidence="5" id="KW-0274">FAD</keyword>
<dbReference type="PANTHER" id="PTHR48467">
    <property type="entry name" value="GLUTAMATE SYNTHASE 1 [NADH], CHLOROPLASTIC-LIKE"/>
    <property type="match status" value="1"/>
</dbReference>
<dbReference type="Proteomes" id="UP001084650">
    <property type="component" value="Unassembled WGS sequence"/>
</dbReference>
<comment type="cofactor">
    <cofactor evidence="1">
        <name>FAD</name>
        <dbReference type="ChEBI" id="CHEBI:57692"/>
    </cofactor>
</comment>
<evidence type="ECO:0000313" key="11">
    <source>
        <dbReference type="Proteomes" id="UP001084650"/>
    </source>
</evidence>
<evidence type="ECO:0000256" key="6">
    <source>
        <dbReference type="ARBA" id="ARBA00022857"/>
    </source>
</evidence>
<dbReference type="SUPFAM" id="SSF51971">
    <property type="entry name" value="Nucleotide-binding domain"/>
    <property type="match status" value="2"/>
</dbReference>
<dbReference type="Pfam" id="PF07992">
    <property type="entry name" value="Pyr_redox_2"/>
    <property type="match status" value="1"/>
</dbReference>
<dbReference type="InterPro" id="IPR036188">
    <property type="entry name" value="FAD/NAD-bd_sf"/>
</dbReference>
<dbReference type="PIRSF" id="PIRSF000362">
    <property type="entry name" value="FNR"/>
    <property type="match status" value="1"/>
</dbReference>
<evidence type="ECO:0000256" key="3">
    <source>
        <dbReference type="ARBA" id="ARBA00013223"/>
    </source>
</evidence>
<gene>
    <name evidence="10" type="ORF">OY187_26010</name>
</gene>
<evidence type="ECO:0000313" key="10">
    <source>
        <dbReference type="EMBL" id="MCZ0731517.1"/>
    </source>
</evidence>
<evidence type="ECO:0000256" key="2">
    <source>
        <dbReference type="ARBA" id="ARBA00008312"/>
    </source>
</evidence>
<name>A0ABT4HMS4_MYCIR</name>
<dbReference type="PANTHER" id="PTHR48467:SF1">
    <property type="entry name" value="GLUTAMATE SYNTHASE 1 [NADH], CHLOROPLASTIC-LIKE"/>
    <property type="match status" value="1"/>
</dbReference>
<comment type="catalytic activity">
    <reaction evidence="8">
        <text>2 reduced [2Fe-2S]-[ferredoxin] + NADP(+) + H(+) = 2 oxidized [2Fe-2S]-[ferredoxin] + NADPH</text>
        <dbReference type="Rhea" id="RHEA:20125"/>
        <dbReference type="Rhea" id="RHEA-COMP:10000"/>
        <dbReference type="Rhea" id="RHEA-COMP:10001"/>
        <dbReference type="ChEBI" id="CHEBI:15378"/>
        <dbReference type="ChEBI" id="CHEBI:33737"/>
        <dbReference type="ChEBI" id="CHEBI:33738"/>
        <dbReference type="ChEBI" id="CHEBI:57783"/>
        <dbReference type="ChEBI" id="CHEBI:58349"/>
        <dbReference type="EC" id="1.18.1.2"/>
    </reaction>
</comment>
<evidence type="ECO:0000256" key="4">
    <source>
        <dbReference type="ARBA" id="ARBA00022630"/>
    </source>
</evidence>
<comment type="similarity">
    <text evidence="2">Belongs to the ferredoxin--NADP reductase type 1 family.</text>
</comment>
<evidence type="ECO:0000256" key="8">
    <source>
        <dbReference type="ARBA" id="ARBA00047776"/>
    </source>
</evidence>
<dbReference type="EMBL" id="JAPQYE010000018">
    <property type="protein sequence ID" value="MCZ0731517.1"/>
    <property type="molecule type" value="Genomic_DNA"/>
</dbReference>
<dbReference type="InterPro" id="IPR021163">
    <property type="entry name" value="Ferredox_Rdtase_adrenod"/>
</dbReference>